<sequence>MVCLNRETSFGVVFQGTGSFGVVFQGNCRETGEVVAIEKILQDNWYKNREL</sequence>
<dbReference type="Proteomes" id="UP000015105">
    <property type="component" value="Chromosome 5D"/>
</dbReference>
<reference evidence="1" key="5">
    <citation type="journal article" date="2021" name="G3 (Bethesda)">
        <title>Aegilops tauschii genome assembly Aet v5.0 features greater sequence contiguity and improved annotation.</title>
        <authorList>
            <person name="Wang L."/>
            <person name="Zhu T."/>
            <person name="Rodriguez J.C."/>
            <person name="Deal K.R."/>
            <person name="Dubcovsky J."/>
            <person name="McGuire P.E."/>
            <person name="Lux T."/>
            <person name="Spannagl M."/>
            <person name="Mayer K.F.X."/>
            <person name="Baldrich P."/>
            <person name="Meyers B.C."/>
            <person name="Huo N."/>
            <person name="Gu Y.Q."/>
            <person name="Zhou H."/>
            <person name="Devos K.M."/>
            <person name="Bennetzen J.L."/>
            <person name="Unver T."/>
            <person name="Budak H."/>
            <person name="Gulick P.J."/>
            <person name="Galiba G."/>
            <person name="Kalapos B."/>
            <person name="Nelson D.R."/>
            <person name="Li P."/>
            <person name="You F.M."/>
            <person name="Luo M.C."/>
            <person name="Dvorak J."/>
        </authorList>
    </citation>
    <scope>NUCLEOTIDE SEQUENCE [LARGE SCALE GENOMIC DNA]</scope>
    <source>
        <strain evidence="1">cv. AL8/78</strain>
    </source>
</reference>
<dbReference type="Gene3D" id="3.30.200.20">
    <property type="entry name" value="Phosphorylase Kinase, domain 1"/>
    <property type="match status" value="1"/>
</dbReference>
<dbReference type="Gramene" id="AET5Gv21057400.20">
    <property type="protein sequence ID" value="AET5Gv21057400.20"/>
    <property type="gene ID" value="AET5Gv21057400"/>
</dbReference>
<dbReference type="Gramene" id="AET5Gv21057400.21">
    <property type="protein sequence ID" value="AET5Gv21057400.21"/>
    <property type="gene ID" value="AET5Gv21057400"/>
</dbReference>
<name>A0A453M5X0_AEGTS</name>
<protein>
    <recommendedName>
        <fullName evidence="3">Protein kinase domain-containing protein</fullName>
    </recommendedName>
</protein>
<dbReference type="InterPro" id="IPR011009">
    <property type="entry name" value="Kinase-like_dom_sf"/>
</dbReference>
<dbReference type="EnsemblPlants" id="AET5Gv21057400.20">
    <property type="protein sequence ID" value="AET5Gv21057400.20"/>
    <property type="gene ID" value="AET5Gv21057400"/>
</dbReference>
<dbReference type="SUPFAM" id="SSF56112">
    <property type="entry name" value="Protein kinase-like (PK-like)"/>
    <property type="match status" value="1"/>
</dbReference>
<proteinExistence type="predicted"/>
<organism evidence="1 2">
    <name type="scientific">Aegilops tauschii subsp. strangulata</name>
    <name type="common">Goatgrass</name>
    <dbReference type="NCBI Taxonomy" id="200361"/>
    <lineage>
        <taxon>Eukaryota</taxon>
        <taxon>Viridiplantae</taxon>
        <taxon>Streptophyta</taxon>
        <taxon>Embryophyta</taxon>
        <taxon>Tracheophyta</taxon>
        <taxon>Spermatophyta</taxon>
        <taxon>Magnoliopsida</taxon>
        <taxon>Liliopsida</taxon>
        <taxon>Poales</taxon>
        <taxon>Poaceae</taxon>
        <taxon>BOP clade</taxon>
        <taxon>Pooideae</taxon>
        <taxon>Triticodae</taxon>
        <taxon>Triticeae</taxon>
        <taxon>Triticinae</taxon>
        <taxon>Aegilops</taxon>
    </lineage>
</organism>
<reference evidence="1" key="3">
    <citation type="journal article" date="2017" name="Nature">
        <title>Genome sequence of the progenitor of the wheat D genome Aegilops tauschii.</title>
        <authorList>
            <person name="Luo M.C."/>
            <person name="Gu Y.Q."/>
            <person name="Puiu D."/>
            <person name="Wang H."/>
            <person name="Twardziok S.O."/>
            <person name="Deal K.R."/>
            <person name="Huo N."/>
            <person name="Zhu T."/>
            <person name="Wang L."/>
            <person name="Wang Y."/>
            <person name="McGuire P.E."/>
            <person name="Liu S."/>
            <person name="Long H."/>
            <person name="Ramasamy R.K."/>
            <person name="Rodriguez J.C."/>
            <person name="Van S.L."/>
            <person name="Yuan L."/>
            <person name="Wang Z."/>
            <person name="Xia Z."/>
            <person name="Xiao L."/>
            <person name="Anderson O.D."/>
            <person name="Ouyang S."/>
            <person name="Liang Y."/>
            <person name="Zimin A.V."/>
            <person name="Pertea G."/>
            <person name="Qi P."/>
            <person name="Bennetzen J.L."/>
            <person name="Dai X."/>
            <person name="Dawson M.W."/>
            <person name="Muller H.G."/>
            <person name="Kugler K."/>
            <person name="Rivarola-Duarte L."/>
            <person name="Spannagl M."/>
            <person name="Mayer K.F.X."/>
            <person name="Lu F.H."/>
            <person name="Bevan M.W."/>
            <person name="Leroy P."/>
            <person name="Li P."/>
            <person name="You F.M."/>
            <person name="Sun Q."/>
            <person name="Liu Z."/>
            <person name="Lyons E."/>
            <person name="Wicker T."/>
            <person name="Salzberg S.L."/>
            <person name="Devos K.M."/>
            <person name="Dvorak J."/>
        </authorList>
    </citation>
    <scope>NUCLEOTIDE SEQUENCE [LARGE SCALE GENOMIC DNA]</scope>
    <source>
        <strain evidence="1">cv. AL8/78</strain>
    </source>
</reference>
<reference evidence="2" key="1">
    <citation type="journal article" date="2014" name="Science">
        <title>Ancient hybridizations among the ancestral genomes of bread wheat.</title>
        <authorList>
            <consortium name="International Wheat Genome Sequencing Consortium,"/>
            <person name="Marcussen T."/>
            <person name="Sandve S.R."/>
            <person name="Heier L."/>
            <person name="Spannagl M."/>
            <person name="Pfeifer M."/>
            <person name="Jakobsen K.S."/>
            <person name="Wulff B.B."/>
            <person name="Steuernagel B."/>
            <person name="Mayer K.F."/>
            <person name="Olsen O.A."/>
        </authorList>
    </citation>
    <scope>NUCLEOTIDE SEQUENCE [LARGE SCALE GENOMIC DNA]</scope>
    <source>
        <strain evidence="2">cv. AL8/78</strain>
    </source>
</reference>
<dbReference type="AlphaFoldDB" id="A0A453M5X0"/>
<evidence type="ECO:0000313" key="2">
    <source>
        <dbReference type="Proteomes" id="UP000015105"/>
    </source>
</evidence>
<reference evidence="1" key="4">
    <citation type="submission" date="2019-03" db="UniProtKB">
        <authorList>
            <consortium name="EnsemblPlants"/>
        </authorList>
    </citation>
    <scope>IDENTIFICATION</scope>
</reference>
<accession>A0A453M5X0</accession>
<evidence type="ECO:0008006" key="3">
    <source>
        <dbReference type="Google" id="ProtNLM"/>
    </source>
</evidence>
<dbReference type="EnsemblPlants" id="AET5Gv21057400.21">
    <property type="protein sequence ID" value="AET5Gv21057400.21"/>
    <property type="gene ID" value="AET5Gv21057400"/>
</dbReference>
<reference evidence="2" key="2">
    <citation type="journal article" date="2017" name="Nat. Plants">
        <title>The Aegilops tauschii genome reveals multiple impacts of transposons.</title>
        <authorList>
            <person name="Zhao G."/>
            <person name="Zou C."/>
            <person name="Li K."/>
            <person name="Wang K."/>
            <person name="Li T."/>
            <person name="Gao L."/>
            <person name="Zhang X."/>
            <person name="Wang H."/>
            <person name="Yang Z."/>
            <person name="Liu X."/>
            <person name="Jiang W."/>
            <person name="Mao L."/>
            <person name="Kong X."/>
            <person name="Jiao Y."/>
            <person name="Jia J."/>
        </authorList>
    </citation>
    <scope>NUCLEOTIDE SEQUENCE [LARGE SCALE GENOMIC DNA]</scope>
    <source>
        <strain evidence="2">cv. AL8/78</strain>
    </source>
</reference>
<evidence type="ECO:0000313" key="1">
    <source>
        <dbReference type="EnsemblPlants" id="AET5Gv21057400.21"/>
    </source>
</evidence>
<keyword evidence="2" id="KW-1185">Reference proteome</keyword>